<dbReference type="Gene3D" id="1.10.287.690">
    <property type="entry name" value="Helix hairpin bin"/>
    <property type="match status" value="1"/>
</dbReference>
<dbReference type="Gene3D" id="3.90.1600.10">
    <property type="entry name" value="Palm domain of DNA polymerase"/>
    <property type="match status" value="1"/>
</dbReference>
<dbReference type="InterPro" id="IPR023211">
    <property type="entry name" value="DNA_pol_palm_dom_sf"/>
</dbReference>
<evidence type="ECO:0000313" key="10">
    <source>
        <dbReference type="EMBL" id="ACD75412.1"/>
    </source>
</evidence>
<keyword evidence="4" id="KW-0548">Nucleotidyltransferase</keyword>
<proteinExistence type="inferred from homology"/>
<dbReference type="GO" id="GO:0003887">
    <property type="term" value="F:DNA-directed DNA polymerase activity"/>
    <property type="evidence" value="ECO:0007669"/>
    <property type="project" value="UniProtKB-KW"/>
</dbReference>
<dbReference type="GO" id="GO:0003677">
    <property type="term" value="F:DNA binding"/>
    <property type="evidence" value="ECO:0007669"/>
    <property type="project" value="UniProtKB-KW"/>
</dbReference>
<keyword evidence="7" id="KW-0238">DNA-binding</keyword>
<dbReference type="InterPro" id="IPR004868">
    <property type="entry name" value="DNA-dir_DNA_pol_B_mt/vir"/>
</dbReference>
<protein>
    <recommendedName>
        <fullName evidence="2">DNA-directed DNA polymerase</fullName>
        <ecNumber evidence="2">2.7.7.7</ecNumber>
    </recommendedName>
</protein>
<dbReference type="Gene3D" id="4.10.80.20">
    <property type="entry name" value="DNA polymerase, domain 5"/>
    <property type="match status" value="1"/>
</dbReference>
<dbReference type="InterPro" id="IPR043502">
    <property type="entry name" value="DNA/RNA_pol_sf"/>
</dbReference>
<evidence type="ECO:0000259" key="9">
    <source>
        <dbReference type="Pfam" id="PF03175"/>
    </source>
</evidence>
<dbReference type="Pfam" id="PF03175">
    <property type="entry name" value="DNA_pol_B_2"/>
    <property type="match status" value="1"/>
</dbReference>
<feature type="domain" description="DNA-directed DNA polymerase family B mitochondria/virus" evidence="9">
    <location>
        <begin position="154"/>
        <end position="461"/>
    </location>
</feature>
<evidence type="ECO:0000256" key="5">
    <source>
        <dbReference type="ARBA" id="ARBA00022705"/>
    </source>
</evidence>
<comment type="similarity">
    <text evidence="1">Belongs to the DNA polymerase type-B family.</text>
</comment>
<name>B3GAK4_9VIRU</name>
<evidence type="ECO:0000256" key="4">
    <source>
        <dbReference type="ARBA" id="ARBA00022695"/>
    </source>
</evidence>
<keyword evidence="3" id="KW-0808">Transferase</keyword>
<dbReference type="Gene3D" id="3.30.1770.10">
    <property type="entry name" value="TPR 1 domain of DNA polymerase"/>
    <property type="match status" value="1"/>
</dbReference>
<evidence type="ECO:0000256" key="2">
    <source>
        <dbReference type="ARBA" id="ARBA00012417"/>
    </source>
</evidence>
<reference evidence="10" key="1">
    <citation type="submission" date="2008-04" db="EMBL/GenBank/DDBJ databases">
        <title>Virus population dynamics and acquired virus resistance in natural microbial communities.</title>
        <authorList>
            <person name="Andersson A.A."/>
            <person name="Banfield J.F."/>
        </authorList>
    </citation>
    <scope>NUCLEOTIDE SEQUENCE</scope>
</reference>
<dbReference type="EMBL" id="EU662136">
    <property type="protein sequence ID" value="ACD75412.1"/>
    <property type="molecule type" value="Genomic_DNA"/>
</dbReference>
<sequence length="646" mass="76970">MISKPKYPYKNIFQEYFLIAGDTESYKFRTDYGQNQKLAIGSIYDGLHYGNFKNKFEFISLISQYLNHKKILIAFHNLKIDLQWLNLLDDFIQNKDFLGYHLEQKMIGNVNYFRFVKKEKRITKEIIFIDSTNFFKTKLEKIGESLGYKKFANEEYNLQFDEWNNYIDKNGIELCNKDCLILYKLLEEMSKEKIIKFGISTADSCFRTYKEKFMPIDFIDLDAFNLIVRELYHGGRTELYHKMISEYSYSVDINSMYAFVMKKYKYSVKFHKIFDHRNLDLLLENLRNESYNYILMISFSTKLSRTPIMTKTKNGMLCDFQEQRQIFVTGQEFLALYDADKDLIFQIHIAYEFINMDLFSTYIDYFYDLKKNNTGIKKDFYKLCLTGLYGKFGQRENFVNFEPYASFPELENFKENQRINYNGKTYTLYENFYSYTVEGEYKNASLISAEITANARIENYKIQNKIGFDNIYSTDTDSFRINKKTLEFIAKNTDIMGEELGQCKIEYDKSGIHYGYGLKDYEIILDDGTKITKKKGVRKDAVRILSLSELDLNSDKVKKIIKKYKIKSDKDLQKIYLYKSYCFKPLNHHKDVDVEDVYKVLNYEITKLKYDKNGYSTIFENEDEFLKYNKINISEKNIDNCDVINR</sequence>
<keyword evidence="6" id="KW-0239">DNA-directed DNA polymerase</keyword>
<organism evidence="10">
    <name type="scientific">uncultured virus</name>
    <dbReference type="NCBI Taxonomy" id="340016"/>
    <lineage>
        <taxon>Viruses</taxon>
        <taxon>environmental samples</taxon>
    </lineage>
</organism>
<evidence type="ECO:0000256" key="7">
    <source>
        <dbReference type="ARBA" id="ARBA00023125"/>
    </source>
</evidence>
<evidence type="ECO:0000256" key="6">
    <source>
        <dbReference type="ARBA" id="ARBA00022932"/>
    </source>
</evidence>
<evidence type="ECO:0000256" key="1">
    <source>
        <dbReference type="ARBA" id="ARBA00005755"/>
    </source>
</evidence>
<evidence type="ECO:0000256" key="3">
    <source>
        <dbReference type="ARBA" id="ARBA00022679"/>
    </source>
</evidence>
<dbReference type="GO" id="GO:0000166">
    <property type="term" value="F:nucleotide binding"/>
    <property type="evidence" value="ECO:0007669"/>
    <property type="project" value="InterPro"/>
</dbReference>
<comment type="catalytic activity">
    <reaction evidence="8">
        <text>DNA(n) + a 2'-deoxyribonucleoside 5'-triphosphate = DNA(n+1) + diphosphate</text>
        <dbReference type="Rhea" id="RHEA:22508"/>
        <dbReference type="Rhea" id="RHEA-COMP:17339"/>
        <dbReference type="Rhea" id="RHEA-COMP:17340"/>
        <dbReference type="ChEBI" id="CHEBI:33019"/>
        <dbReference type="ChEBI" id="CHEBI:61560"/>
        <dbReference type="ChEBI" id="CHEBI:173112"/>
        <dbReference type="EC" id="2.7.7.7"/>
    </reaction>
</comment>
<dbReference type="EC" id="2.7.7.7" evidence="2"/>
<dbReference type="SUPFAM" id="SSF56672">
    <property type="entry name" value="DNA/RNA polymerases"/>
    <property type="match status" value="1"/>
</dbReference>
<keyword evidence="5" id="KW-0235">DNA replication</keyword>
<evidence type="ECO:0000256" key="8">
    <source>
        <dbReference type="ARBA" id="ARBA00049244"/>
    </source>
</evidence>
<dbReference type="GO" id="GO:0006260">
    <property type="term" value="P:DNA replication"/>
    <property type="evidence" value="ECO:0007669"/>
    <property type="project" value="UniProtKB-KW"/>
</dbReference>
<accession>B3GAK4</accession>